<organism evidence="3 4">
    <name type="scientific">Moniliophthora roreri</name>
    <name type="common">Frosty pod rot fungus</name>
    <name type="synonym">Monilia roreri</name>
    <dbReference type="NCBI Taxonomy" id="221103"/>
    <lineage>
        <taxon>Eukaryota</taxon>
        <taxon>Fungi</taxon>
        <taxon>Dikarya</taxon>
        <taxon>Basidiomycota</taxon>
        <taxon>Agaricomycotina</taxon>
        <taxon>Agaricomycetes</taxon>
        <taxon>Agaricomycetidae</taxon>
        <taxon>Agaricales</taxon>
        <taxon>Marasmiineae</taxon>
        <taxon>Marasmiaceae</taxon>
        <taxon>Moniliophthora</taxon>
    </lineage>
</organism>
<dbReference type="EMBL" id="LATX01002272">
    <property type="protein sequence ID" value="KTB31981.1"/>
    <property type="molecule type" value="Genomic_DNA"/>
</dbReference>
<dbReference type="Pfam" id="PF09924">
    <property type="entry name" value="LPG_synthase_C"/>
    <property type="match status" value="1"/>
</dbReference>
<accession>A0A0W0F6N0</accession>
<evidence type="ECO:0000256" key="1">
    <source>
        <dbReference type="SAM" id="MobiDB-lite"/>
    </source>
</evidence>
<gene>
    <name evidence="3" type="ORF">WG66_15410</name>
</gene>
<dbReference type="AlphaFoldDB" id="A0A0W0F6N0"/>
<comment type="caution">
    <text evidence="3">The sequence shown here is derived from an EMBL/GenBank/DDBJ whole genome shotgun (WGS) entry which is preliminary data.</text>
</comment>
<feature type="compositionally biased region" description="Low complexity" evidence="1">
    <location>
        <begin position="258"/>
        <end position="270"/>
    </location>
</feature>
<feature type="domain" description="Phosphatidylglycerol lysyltransferase C-terminal" evidence="2">
    <location>
        <begin position="62"/>
        <end position="237"/>
    </location>
</feature>
<reference evidence="3 4" key="1">
    <citation type="submission" date="2015-12" db="EMBL/GenBank/DDBJ databases">
        <title>Draft genome sequence of Moniliophthora roreri, the causal agent of frosty pod rot of cacao.</title>
        <authorList>
            <person name="Aime M.C."/>
            <person name="Diaz-Valderrama J.R."/>
            <person name="Kijpornyongpan T."/>
            <person name="Phillips-Mora W."/>
        </authorList>
    </citation>
    <scope>NUCLEOTIDE SEQUENCE [LARGE SCALE GENOMIC DNA]</scope>
    <source>
        <strain evidence="3 4">MCA 2952</strain>
    </source>
</reference>
<name>A0A0W0F6N0_MONRR</name>
<dbReference type="Proteomes" id="UP000054988">
    <property type="component" value="Unassembled WGS sequence"/>
</dbReference>
<dbReference type="InterPro" id="IPR024320">
    <property type="entry name" value="LPG_synthase_C"/>
</dbReference>
<feature type="compositionally biased region" description="Pro residues" evidence="1">
    <location>
        <begin position="271"/>
        <end position="281"/>
    </location>
</feature>
<feature type="region of interest" description="Disordered" evidence="1">
    <location>
        <begin position="258"/>
        <end position="281"/>
    </location>
</feature>
<dbReference type="eggNOG" id="ENOG502S0EB">
    <property type="taxonomic scope" value="Eukaryota"/>
</dbReference>
<evidence type="ECO:0000259" key="2">
    <source>
        <dbReference type="Pfam" id="PF09924"/>
    </source>
</evidence>
<evidence type="ECO:0000313" key="4">
    <source>
        <dbReference type="Proteomes" id="UP000054988"/>
    </source>
</evidence>
<evidence type="ECO:0000313" key="3">
    <source>
        <dbReference type="EMBL" id="KTB31981.1"/>
    </source>
</evidence>
<proteinExistence type="predicted"/>
<protein>
    <recommendedName>
        <fullName evidence="2">Phosphatidylglycerol lysyltransferase C-terminal domain-containing protein</fullName>
    </recommendedName>
</protein>
<sequence>MSTFVELIDHTNSSFDKNSIAHLVATYGSSSATPWLEFERYRIWQAPKGLIPRSSFPPIQGYMQHNKYLFAWGNPLVSHQSALAPTARAFIDWVQKQGLKPVWCCVDLAMEKVLANEHSWSGVQCVHEETLDPDHILELTNARGMEDVGVVKDLKKNLRRAERAGLSMEETTSKWNEKDRKQVEEGLMEWRHSKSAKGLQLASTTGQSWVDEAHRRYWVARHEGQIVGILILTPIQGPAGLDPLLEIQKTTSSYKRFSSITSTESSAESHPPSPRFSPRPSPSSFVSSFSYPGCHDEHATPSYYLIKNAISFPDAPRSTSEFFILTCLISLAKASTPSSPTPTVTFGIIASEQLKLVDNLSGWKMNSLSTIYSKVAKGAGLWKRVDFRAKFDSGREGMYVCYPQDGFGINGIQALLKLLKK</sequence>